<dbReference type="PANTHER" id="PTHR12187:SF11">
    <property type="entry name" value="PHOSPHATIDYLINOSITOL-3,4-BISPHOSPHATE 4-PHOSPHATASE"/>
    <property type="match status" value="1"/>
</dbReference>
<dbReference type="AlphaFoldDB" id="A9UVD8"/>
<reference evidence="3 4" key="1">
    <citation type="journal article" date="2008" name="Nature">
        <title>The genome of the choanoflagellate Monosiga brevicollis and the origin of metazoans.</title>
        <authorList>
            <consortium name="JGI Sequencing"/>
            <person name="King N."/>
            <person name="Westbrook M.J."/>
            <person name="Young S.L."/>
            <person name="Kuo A."/>
            <person name="Abedin M."/>
            <person name="Chapman J."/>
            <person name="Fairclough S."/>
            <person name="Hellsten U."/>
            <person name="Isogai Y."/>
            <person name="Letunic I."/>
            <person name="Marr M."/>
            <person name="Pincus D."/>
            <person name="Putnam N."/>
            <person name="Rokas A."/>
            <person name="Wright K.J."/>
            <person name="Zuzow R."/>
            <person name="Dirks W."/>
            <person name="Good M."/>
            <person name="Goodstein D."/>
            <person name="Lemons D."/>
            <person name="Li W."/>
            <person name="Lyons J.B."/>
            <person name="Morris A."/>
            <person name="Nichols S."/>
            <person name="Richter D.J."/>
            <person name="Salamov A."/>
            <person name="Bork P."/>
            <person name="Lim W.A."/>
            <person name="Manning G."/>
            <person name="Miller W.T."/>
            <person name="McGinnis W."/>
            <person name="Shapiro H."/>
            <person name="Tjian R."/>
            <person name="Grigoriev I.V."/>
            <person name="Rokhsar D."/>
        </authorList>
    </citation>
    <scope>NUCLEOTIDE SEQUENCE [LARGE SCALE GENOMIC DNA]</scope>
    <source>
        <strain evidence="4">MX1 / ATCC 50154</strain>
    </source>
</reference>
<evidence type="ECO:0000256" key="2">
    <source>
        <dbReference type="ARBA" id="ARBA00023098"/>
    </source>
</evidence>
<dbReference type="eggNOG" id="KOG4428">
    <property type="taxonomic scope" value="Eukaryota"/>
</dbReference>
<dbReference type="InterPro" id="IPR039034">
    <property type="entry name" value="INPP4"/>
</dbReference>
<gene>
    <name evidence="3" type="ORF">MONBRDRAFT_18386</name>
</gene>
<proteinExistence type="predicted"/>
<accession>A9UVD8</accession>
<dbReference type="RefSeq" id="XP_001744615.1">
    <property type="nucleotide sequence ID" value="XM_001744563.1"/>
</dbReference>
<keyword evidence="2" id="KW-0443">Lipid metabolism</keyword>
<keyword evidence="1" id="KW-0378">Hydrolase</keyword>
<evidence type="ECO:0000313" key="4">
    <source>
        <dbReference type="Proteomes" id="UP000001357"/>
    </source>
</evidence>
<protein>
    <submittedName>
        <fullName evidence="3">Uncharacterized protein</fullName>
    </submittedName>
</protein>
<evidence type="ECO:0000313" key="3">
    <source>
        <dbReference type="EMBL" id="EDQ90564.1"/>
    </source>
</evidence>
<dbReference type="KEGG" id="mbr:MONBRDRAFT_18386"/>
<sequence length="273" mass="31044">MTPSYWQQLERVGFGFQVSSFLSTAGDEDNMLEDMVVGMDDLKNIVITVSAVDGSEFDPVIRGRRWNFELDLGIPVQYWPSVTENLKRGQAMAVYPVLFSQGVNEMQTIANLVGDSKIQDVINRHGFEAMREYAERYMAAFPDDPNCSAIREHMRILHQEVATRGRTKNVEMLWQAERLARSMNMGRTTCCKSGKDRTSMAVTLEEVTVMRQFYEIDEITKESVLSNLRSKGVRIENVLKNIGEKRYAFNVLQVQALPAMLRPPDGYYGSSTT</sequence>
<dbReference type="GeneID" id="5889875"/>
<name>A9UVD8_MONBE</name>
<dbReference type="PANTHER" id="PTHR12187">
    <property type="entry name" value="AGAP000124-PA"/>
    <property type="match status" value="1"/>
</dbReference>
<dbReference type="EMBL" id="CH991547">
    <property type="protein sequence ID" value="EDQ90564.1"/>
    <property type="molecule type" value="Genomic_DNA"/>
</dbReference>
<keyword evidence="4" id="KW-1185">Reference proteome</keyword>
<evidence type="ECO:0000256" key="1">
    <source>
        <dbReference type="ARBA" id="ARBA00022801"/>
    </source>
</evidence>
<dbReference type="Proteomes" id="UP000001357">
    <property type="component" value="Unassembled WGS sequence"/>
</dbReference>
<organism evidence="3 4">
    <name type="scientific">Monosiga brevicollis</name>
    <name type="common">Choanoflagellate</name>
    <dbReference type="NCBI Taxonomy" id="81824"/>
    <lineage>
        <taxon>Eukaryota</taxon>
        <taxon>Choanoflagellata</taxon>
        <taxon>Craspedida</taxon>
        <taxon>Salpingoecidae</taxon>
        <taxon>Monosiga</taxon>
    </lineage>
</organism>
<dbReference type="InParanoid" id="A9UVD8"/>
<dbReference type="GO" id="GO:0016316">
    <property type="term" value="F:phosphatidylinositol-3,4-bisphosphate 4-phosphatase activity"/>
    <property type="evidence" value="ECO:0007669"/>
    <property type="project" value="InterPro"/>
</dbReference>